<name>A0AAV4PFF9_CAEEX</name>
<organism evidence="1 2">
    <name type="scientific">Caerostris extrusa</name>
    <name type="common">Bark spider</name>
    <name type="synonym">Caerostris bankana</name>
    <dbReference type="NCBI Taxonomy" id="172846"/>
    <lineage>
        <taxon>Eukaryota</taxon>
        <taxon>Metazoa</taxon>
        <taxon>Ecdysozoa</taxon>
        <taxon>Arthropoda</taxon>
        <taxon>Chelicerata</taxon>
        <taxon>Arachnida</taxon>
        <taxon>Araneae</taxon>
        <taxon>Araneomorphae</taxon>
        <taxon>Entelegynae</taxon>
        <taxon>Araneoidea</taxon>
        <taxon>Araneidae</taxon>
        <taxon>Caerostris</taxon>
    </lineage>
</organism>
<gene>
    <name evidence="1" type="ORF">CEXT_755561</name>
</gene>
<proteinExistence type="predicted"/>
<dbReference type="Proteomes" id="UP001054945">
    <property type="component" value="Unassembled WGS sequence"/>
</dbReference>
<protein>
    <submittedName>
        <fullName evidence="1">Uncharacterized protein</fullName>
    </submittedName>
</protein>
<reference evidence="1 2" key="1">
    <citation type="submission" date="2021-06" db="EMBL/GenBank/DDBJ databases">
        <title>Caerostris extrusa draft genome.</title>
        <authorList>
            <person name="Kono N."/>
            <person name="Arakawa K."/>
        </authorList>
    </citation>
    <scope>NUCLEOTIDE SEQUENCE [LARGE SCALE GENOMIC DNA]</scope>
</reference>
<dbReference type="AlphaFoldDB" id="A0AAV4PFF9"/>
<evidence type="ECO:0000313" key="1">
    <source>
        <dbReference type="EMBL" id="GIX96067.1"/>
    </source>
</evidence>
<dbReference type="EMBL" id="BPLR01004605">
    <property type="protein sequence ID" value="GIX96067.1"/>
    <property type="molecule type" value="Genomic_DNA"/>
</dbReference>
<keyword evidence="2" id="KW-1185">Reference proteome</keyword>
<accession>A0AAV4PFF9</accession>
<sequence>MLSLRLGVEAGREGLNKQNKLQLLETRNKYFCTEIRLNPVCAQDNRSTINAFPLKPLPPFRGLQKYYGGSASIVDLRPFLCIDLRVCTGISNQITNKDWTI</sequence>
<comment type="caution">
    <text evidence="1">The sequence shown here is derived from an EMBL/GenBank/DDBJ whole genome shotgun (WGS) entry which is preliminary data.</text>
</comment>
<evidence type="ECO:0000313" key="2">
    <source>
        <dbReference type="Proteomes" id="UP001054945"/>
    </source>
</evidence>